<sequence>MHRDVDLGHGLKLESVGTLPWDAYFRFIASRNVVLSLQLSPHPSHPPFDGAISGAQVVTNEFAGTRAHLHPNIAAVPADPVSLGEAVAEAVRRAAGAGPTGYLDLAPGTLGGSLDDAVAHLAHDLEKDA</sequence>
<dbReference type="EMBL" id="AP027732">
    <property type="protein sequence ID" value="BDZ51532.1"/>
    <property type="molecule type" value="Genomic_DNA"/>
</dbReference>
<dbReference type="RefSeq" id="WP_286344278.1">
    <property type="nucleotide sequence ID" value="NZ_AP027732.1"/>
</dbReference>
<gene>
    <name evidence="2" type="ORF">GCM10025867_37730</name>
</gene>
<feature type="domain" description="WsaF C-terminal" evidence="1">
    <location>
        <begin position="2"/>
        <end position="87"/>
    </location>
</feature>
<dbReference type="InterPro" id="IPR055050">
    <property type="entry name" value="WsaF_C"/>
</dbReference>
<evidence type="ECO:0000313" key="3">
    <source>
        <dbReference type="Proteomes" id="UP001321486"/>
    </source>
</evidence>
<keyword evidence="3" id="KW-1185">Reference proteome</keyword>
<evidence type="ECO:0000259" key="1">
    <source>
        <dbReference type="Pfam" id="PF22772"/>
    </source>
</evidence>
<protein>
    <recommendedName>
        <fullName evidence="1">WsaF C-terminal domain-containing protein</fullName>
    </recommendedName>
</protein>
<name>A0ABM8GST2_9MICO</name>
<reference evidence="3" key="1">
    <citation type="journal article" date="2019" name="Int. J. Syst. Evol. Microbiol.">
        <title>The Global Catalogue of Microorganisms (GCM) 10K type strain sequencing project: providing services to taxonomists for standard genome sequencing and annotation.</title>
        <authorList>
            <consortium name="The Broad Institute Genomics Platform"/>
            <consortium name="The Broad Institute Genome Sequencing Center for Infectious Disease"/>
            <person name="Wu L."/>
            <person name="Ma J."/>
        </authorList>
    </citation>
    <scope>NUCLEOTIDE SEQUENCE [LARGE SCALE GENOMIC DNA]</scope>
    <source>
        <strain evidence="3">NBRC 108728</strain>
    </source>
</reference>
<dbReference type="Pfam" id="PF22772">
    <property type="entry name" value="WsaF_C"/>
    <property type="match status" value="1"/>
</dbReference>
<dbReference type="Proteomes" id="UP001321486">
    <property type="component" value="Chromosome"/>
</dbReference>
<evidence type="ECO:0000313" key="2">
    <source>
        <dbReference type="EMBL" id="BDZ51532.1"/>
    </source>
</evidence>
<proteinExistence type="predicted"/>
<accession>A0ABM8GST2</accession>
<organism evidence="2 3">
    <name type="scientific">Frondihabitans sucicola</name>
    <dbReference type="NCBI Taxonomy" id="1268041"/>
    <lineage>
        <taxon>Bacteria</taxon>
        <taxon>Bacillati</taxon>
        <taxon>Actinomycetota</taxon>
        <taxon>Actinomycetes</taxon>
        <taxon>Micrococcales</taxon>
        <taxon>Microbacteriaceae</taxon>
        <taxon>Frondihabitans</taxon>
    </lineage>
</organism>
<dbReference type="Gene3D" id="3.40.50.2000">
    <property type="entry name" value="Glycogen Phosphorylase B"/>
    <property type="match status" value="1"/>
</dbReference>